<dbReference type="CDD" id="cd23992">
    <property type="entry name" value="PBP_GOBP"/>
    <property type="match status" value="1"/>
</dbReference>
<organism evidence="2">
    <name type="scientific">Pyrrhalta aenescens</name>
    <dbReference type="NCBI Taxonomy" id="281545"/>
    <lineage>
        <taxon>Eukaryota</taxon>
        <taxon>Metazoa</taxon>
        <taxon>Ecdysozoa</taxon>
        <taxon>Arthropoda</taxon>
        <taxon>Hexapoda</taxon>
        <taxon>Insecta</taxon>
        <taxon>Pterygota</taxon>
        <taxon>Neoptera</taxon>
        <taxon>Endopterygota</taxon>
        <taxon>Coleoptera</taxon>
        <taxon>Polyphaga</taxon>
        <taxon>Cucujiformia</taxon>
        <taxon>Chrysomeloidea</taxon>
        <taxon>Chrysomelidae</taxon>
        <taxon>Galerucinae</taxon>
        <taxon>Coelomerites</taxon>
        <taxon>Pyrrhalta</taxon>
    </lineage>
</organism>
<dbReference type="Pfam" id="PF01395">
    <property type="entry name" value="PBP_GOBP"/>
    <property type="match status" value="1"/>
</dbReference>
<dbReference type="InterPro" id="IPR036728">
    <property type="entry name" value="PBP_GOBP_sf"/>
</dbReference>
<proteinExistence type="evidence at transcript level"/>
<accession>A0A1J0KKM8</accession>
<dbReference type="SUPFAM" id="SSF47565">
    <property type="entry name" value="Insect pheromone/odorant-binding proteins"/>
    <property type="match status" value="1"/>
</dbReference>
<keyword evidence="1" id="KW-0732">Signal</keyword>
<feature type="signal peptide" evidence="1">
    <location>
        <begin position="1"/>
        <end position="16"/>
    </location>
</feature>
<evidence type="ECO:0000256" key="1">
    <source>
        <dbReference type="SAM" id="SignalP"/>
    </source>
</evidence>
<feature type="chain" id="PRO_5012836925" evidence="1">
    <location>
        <begin position="17"/>
        <end position="122"/>
    </location>
</feature>
<dbReference type="EMBL" id="KX298765">
    <property type="protein sequence ID" value="APC94282.1"/>
    <property type="molecule type" value="mRNA"/>
</dbReference>
<evidence type="ECO:0000313" key="2">
    <source>
        <dbReference type="EMBL" id="APC94282.1"/>
    </source>
</evidence>
<reference evidence="2" key="1">
    <citation type="journal article" date="2016" name="Insect Biochem. Mol. Biol.">
        <title>Comparative transcriptome analysis of chemosensory genes in two sister leaf beetles provides insights into chemosensory speciation.</title>
        <authorList>
            <person name="Zhang B."/>
            <person name="Zhang W."/>
            <person name="Nie R.E."/>
            <person name="Li W.Z."/>
            <person name="Segraves K.A."/>
            <person name="Yang X.K."/>
            <person name="Xue H.J."/>
        </authorList>
    </citation>
    <scope>NUCLEOTIDE SEQUENCE</scope>
</reference>
<dbReference type="InterPro" id="IPR006170">
    <property type="entry name" value="PBP/GOBP"/>
</dbReference>
<name>A0A1J0KKM8_9CUCU</name>
<dbReference type="Gene3D" id="1.10.238.20">
    <property type="entry name" value="Pheromone/general odorant binding protein domain"/>
    <property type="match status" value="1"/>
</dbReference>
<protein>
    <submittedName>
        <fullName evidence="2">Odorant-binding protein 6</fullName>
    </submittedName>
</protein>
<dbReference type="GO" id="GO:0005549">
    <property type="term" value="F:odorant binding"/>
    <property type="evidence" value="ECO:0007669"/>
    <property type="project" value="InterPro"/>
</dbReference>
<sequence length="122" mass="13258">MKIFFIVSLLIAATLANEYIEKLETAAKECGIGGVGELRALEAKGEKTTIGPTLFCMNKKIGIQDSNGIVHAEGVANHIRKTHAEKDESEQNKIIENCDKPTGDSGADKAYNLFLCVIKNLH</sequence>
<dbReference type="AlphaFoldDB" id="A0A1J0KKM8"/>